<sequence>MMRAMAARGGGAPQLDFSPADIEVAMSVDAKFVAGEG</sequence>
<gene>
    <name evidence="1" type="ORF">BN970_05730</name>
</gene>
<evidence type="ECO:0000313" key="2">
    <source>
        <dbReference type="Proteomes" id="UP000182227"/>
    </source>
</evidence>
<evidence type="ECO:0000313" key="1">
    <source>
        <dbReference type="EMBL" id="CQD23299.1"/>
    </source>
</evidence>
<reference evidence="1 2" key="1">
    <citation type="submission" date="2015-03" db="EMBL/GenBank/DDBJ databases">
        <authorList>
            <person name="Murphy D."/>
        </authorList>
    </citation>
    <scope>NUCLEOTIDE SEQUENCE [LARGE SCALE GENOMIC DNA]</scope>
    <source>
        <strain evidence="1 2">D16</strain>
    </source>
</reference>
<organism evidence="1 2">
    <name type="scientific">Mycolicibacterium conceptionense</name>
    <dbReference type="NCBI Taxonomy" id="451644"/>
    <lineage>
        <taxon>Bacteria</taxon>
        <taxon>Bacillati</taxon>
        <taxon>Actinomycetota</taxon>
        <taxon>Actinomycetes</taxon>
        <taxon>Mycobacteriales</taxon>
        <taxon>Mycobacteriaceae</taxon>
        <taxon>Mycolicibacterium</taxon>
    </lineage>
</organism>
<dbReference type="EMBL" id="CTEF01000006">
    <property type="protein sequence ID" value="CQD23299.1"/>
    <property type="molecule type" value="Genomic_DNA"/>
</dbReference>
<name>A0A0U1DV05_9MYCO</name>
<dbReference type="AlphaFoldDB" id="A0A0U1DV05"/>
<protein>
    <submittedName>
        <fullName evidence="1">Uncharacterized protein</fullName>
    </submittedName>
</protein>
<accession>A0A0U1DV05</accession>
<dbReference type="Proteomes" id="UP000182227">
    <property type="component" value="Unassembled WGS sequence"/>
</dbReference>
<proteinExistence type="predicted"/>